<evidence type="ECO:0000256" key="1">
    <source>
        <dbReference type="ARBA" id="ARBA00009737"/>
    </source>
</evidence>
<reference evidence="3" key="1">
    <citation type="journal article" date="2019" name="Plant Biotechnol. J.">
        <title>Genome sequencing of the Australian wild diploid species Gossypium australe highlights disease resistance and delayed gland morphogenesis.</title>
        <authorList>
            <person name="Cai Y."/>
            <person name="Cai X."/>
            <person name="Wang Q."/>
            <person name="Wang P."/>
            <person name="Zhang Y."/>
            <person name="Cai C."/>
            <person name="Xu Y."/>
            <person name="Wang K."/>
            <person name="Zhou Z."/>
            <person name="Wang C."/>
            <person name="Geng S."/>
            <person name="Li B."/>
            <person name="Dong Q."/>
            <person name="Hou Y."/>
            <person name="Wang H."/>
            <person name="Ai P."/>
            <person name="Liu Z."/>
            <person name="Yi F."/>
            <person name="Sun M."/>
            <person name="An G."/>
            <person name="Cheng J."/>
            <person name="Zhang Y."/>
            <person name="Shi Q."/>
            <person name="Xie Y."/>
            <person name="Shi X."/>
            <person name="Chang Y."/>
            <person name="Huang F."/>
            <person name="Chen Y."/>
            <person name="Hong S."/>
            <person name="Mi L."/>
            <person name="Sun Q."/>
            <person name="Zhang L."/>
            <person name="Zhou B."/>
            <person name="Peng R."/>
            <person name="Zhang X."/>
            <person name="Liu F."/>
        </authorList>
    </citation>
    <scope>NUCLEOTIDE SEQUENCE [LARGE SCALE GENOMIC DNA]</scope>
    <source>
        <strain evidence="3">cv. PA1801</strain>
    </source>
</reference>
<comment type="caution">
    <text evidence="2">The sequence shown here is derived from an EMBL/GenBank/DDBJ whole genome shotgun (WGS) entry which is preliminary data.</text>
</comment>
<dbReference type="Pfam" id="PF05755">
    <property type="entry name" value="REF"/>
    <property type="match status" value="2"/>
</dbReference>
<proteinExistence type="inferred from homology"/>
<dbReference type="InterPro" id="IPR008802">
    <property type="entry name" value="REF"/>
</dbReference>
<dbReference type="OrthoDB" id="1905464at2759"/>
<dbReference type="PANTHER" id="PTHR33732">
    <property type="entry name" value="REF/SRPP-LIKE PROTEIN OS05G0151300/LOC_OS05G05940"/>
    <property type="match status" value="1"/>
</dbReference>
<dbReference type="EMBL" id="SMMG02000009">
    <property type="protein sequence ID" value="KAA3462494.1"/>
    <property type="molecule type" value="Genomic_DNA"/>
</dbReference>
<comment type="similarity">
    <text evidence="1">Belongs to the REF/SRPP family.</text>
</comment>
<evidence type="ECO:0000313" key="2">
    <source>
        <dbReference type="EMBL" id="KAA3462494.1"/>
    </source>
</evidence>
<evidence type="ECO:0000313" key="3">
    <source>
        <dbReference type="Proteomes" id="UP000325315"/>
    </source>
</evidence>
<sequence>MEKTLVDADFKQPVEAESTMKSTVETNHKQIKAISNPENIQKKLKYLDFIQVVSIYVVVCVSSIYEYAKENSGPLKPGVQTVEETVMTVIGPVYDKFRDVPFELLKFVDCKVDKSLCQLERHVPSMVKQASSQARTVASEVQRVGVVDVAKSITRDIYTKYKLTAKEMYDKYEPVAEQYAVFAWRSLNRLPFFPQVAQVVLPTTAYWSEKYNQVVQHFGENGYVVAAYLPLIPINRIAKVFIDDGRAPVVSSNGEAKKLKYLDFVQVASIYTVVCVSRMYEYTKENSGPPKSRVQTVEEIVKTVIGPFYDKFHNILFELLKFVDRKVDDILSPFECHVLFVVKHASSQARTMASRVQRVGVVDAAKSITSDVYTKYGPTAEEMYDKYEKWCVVVASLSLIPNDGIIKVFMDNRGAPTISSNRESIQRQ</sequence>
<organism evidence="2 3">
    <name type="scientific">Gossypium australe</name>
    <dbReference type="NCBI Taxonomy" id="47621"/>
    <lineage>
        <taxon>Eukaryota</taxon>
        <taxon>Viridiplantae</taxon>
        <taxon>Streptophyta</taxon>
        <taxon>Embryophyta</taxon>
        <taxon>Tracheophyta</taxon>
        <taxon>Spermatophyta</taxon>
        <taxon>Magnoliopsida</taxon>
        <taxon>eudicotyledons</taxon>
        <taxon>Gunneridae</taxon>
        <taxon>Pentapetalae</taxon>
        <taxon>rosids</taxon>
        <taxon>malvids</taxon>
        <taxon>Malvales</taxon>
        <taxon>Malvaceae</taxon>
        <taxon>Malvoideae</taxon>
        <taxon>Gossypium</taxon>
    </lineage>
</organism>
<gene>
    <name evidence="2" type="ORF">EPI10_028975</name>
</gene>
<keyword evidence="3" id="KW-1185">Reference proteome</keyword>
<accession>A0A5B6V063</accession>
<dbReference type="PANTHER" id="PTHR33732:SF3">
    <property type="entry name" value="OS07G0671800 PROTEIN"/>
    <property type="match status" value="1"/>
</dbReference>
<dbReference type="Proteomes" id="UP000325315">
    <property type="component" value="Unassembled WGS sequence"/>
</dbReference>
<protein>
    <submittedName>
        <fullName evidence="2">Stress-related protein-like</fullName>
    </submittedName>
</protein>
<dbReference type="AlphaFoldDB" id="A0A5B6V063"/>
<name>A0A5B6V063_9ROSI</name>